<accession>A0A914C6T4</accession>
<dbReference type="WBParaSite" id="ACRNAN_Path_45.g162.t2">
    <property type="protein sequence ID" value="ACRNAN_Path_45.g162.t2"/>
    <property type="gene ID" value="ACRNAN_Path_45.g162"/>
</dbReference>
<keyword evidence="1" id="KW-1185">Reference proteome</keyword>
<reference evidence="2" key="1">
    <citation type="submission" date="2022-11" db="UniProtKB">
        <authorList>
            <consortium name="WormBaseParasite"/>
        </authorList>
    </citation>
    <scope>IDENTIFICATION</scope>
</reference>
<evidence type="ECO:0000313" key="1">
    <source>
        <dbReference type="Proteomes" id="UP000887540"/>
    </source>
</evidence>
<organism evidence="1 2">
    <name type="scientific">Acrobeloides nanus</name>
    <dbReference type="NCBI Taxonomy" id="290746"/>
    <lineage>
        <taxon>Eukaryota</taxon>
        <taxon>Metazoa</taxon>
        <taxon>Ecdysozoa</taxon>
        <taxon>Nematoda</taxon>
        <taxon>Chromadorea</taxon>
        <taxon>Rhabditida</taxon>
        <taxon>Tylenchina</taxon>
        <taxon>Cephalobomorpha</taxon>
        <taxon>Cephaloboidea</taxon>
        <taxon>Cephalobidae</taxon>
        <taxon>Acrobeloides</taxon>
    </lineage>
</organism>
<dbReference type="Proteomes" id="UP000887540">
    <property type="component" value="Unplaced"/>
</dbReference>
<evidence type="ECO:0000313" key="2">
    <source>
        <dbReference type="WBParaSite" id="ACRNAN_Path_45.g162.t2"/>
    </source>
</evidence>
<proteinExistence type="predicted"/>
<sequence>MYILWQKLKIHRMKAICGESCSPSPPISNGQRPYLGKITNQMIFSSLDQVSPRRSITGSVTPPPPARSFSGQLSVTSLTKVAPTERRLNKVNSQIILFAGQPYVPLYEETNQRRSAKC</sequence>
<name>A0A914C6T4_9BILA</name>
<protein>
    <submittedName>
        <fullName evidence="2">Uncharacterized protein</fullName>
    </submittedName>
</protein>
<dbReference type="AlphaFoldDB" id="A0A914C6T4"/>